<feature type="transmembrane region" description="Helical" evidence="2">
    <location>
        <begin position="26"/>
        <end position="44"/>
    </location>
</feature>
<evidence type="ECO:0000256" key="2">
    <source>
        <dbReference type="SAM" id="Phobius"/>
    </source>
</evidence>
<comment type="caution">
    <text evidence="3">The sequence shown here is derived from an EMBL/GenBank/DDBJ whole genome shotgun (WGS) entry which is preliminary data.</text>
</comment>
<organism evidence="3 4">
    <name type="scientific">Cellulomonas pakistanensis</name>
    <dbReference type="NCBI Taxonomy" id="992287"/>
    <lineage>
        <taxon>Bacteria</taxon>
        <taxon>Bacillati</taxon>
        <taxon>Actinomycetota</taxon>
        <taxon>Actinomycetes</taxon>
        <taxon>Micrococcales</taxon>
        <taxon>Cellulomonadaceae</taxon>
        <taxon>Cellulomonas</taxon>
    </lineage>
</organism>
<proteinExistence type="predicted"/>
<protein>
    <recommendedName>
        <fullName evidence="5">Peptidase S26 domain-containing protein</fullName>
    </recommendedName>
</protein>
<accession>A0A919PB89</accession>
<dbReference type="EMBL" id="BONO01000004">
    <property type="protein sequence ID" value="GIG35452.1"/>
    <property type="molecule type" value="Genomic_DNA"/>
</dbReference>
<evidence type="ECO:0000256" key="1">
    <source>
        <dbReference type="SAM" id="MobiDB-lite"/>
    </source>
</evidence>
<dbReference type="InterPro" id="IPR036286">
    <property type="entry name" value="LexA/Signal_pep-like_sf"/>
</dbReference>
<evidence type="ECO:0000313" key="4">
    <source>
        <dbReference type="Proteomes" id="UP000642125"/>
    </source>
</evidence>
<dbReference type="SUPFAM" id="SSF51306">
    <property type="entry name" value="LexA/Signal peptidase"/>
    <property type="match status" value="1"/>
</dbReference>
<feature type="region of interest" description="Disordered" evidence="1">
    <location>
        <begin position="176"/>
        <end position="195"/>
    </location>
</feature>
<reference evidence="3" key="1">
    <citation type="submission" date="2021-01" db="EMBL/GenBank/DDBJ databases">
        <title>Whole genome shotgun sequence of Cellulomonas pakistanensis NBRC 110800.</title>
        <authorList>
            <person name="Komaki H."/>
            <person name="Tamura T."/>
        </authorList>
    </citation>
    <scope>NUCLEOTIDE SEQUENCE</scope>
    <source>
        <strain evidence="3">NBRC 110800</strain>
    </source>
</reference>
<keyword evidence="2" id="KW-0812">Transmembrane</keyword>
<feature type="region of interest" description="Disordered" evidence="1">
    <location>
        <begin position="200"/>
        <end position="222"/>
    </location>
</feature>
<evidence type="ECO:0000313" key="3">
    <source>
        <dbReference type="EMBL" id="GIG35452.1"/>
    </source>
</evidence>
<name>A0A919PB89_9CELL</name>
<dbReference type="Proteomes" id="UP000642125">
    <property type="component" value="Unassembled WGS sequence"/>
</dbReference>
<feature type="compositionally biased region" description="Low complexity" evidence="1">
    <location>
        <begin position="183"/>
        <end position="195"/>
    </location>
</feature>
<dbReference type="AlphaFoldDB" id="A0A919PB89"/>
<keyword evidence="2" id="KW-0472">Membrane</keyword>
<dbReference type="Gene3D" id="2.10.109.10">
    <property type="entry name" value="Umud Fragment, subunit A"/>
    <property type="match status" value="1"/>
</dbReference>
<sequence>MGRVRRGGVAGAPVAPPTRRDRVRGAVGWLGTAAVVGVLVWFGWPSTLGGCTTLTIVSGRSMEPTYRTGDLVVSRCGTPVAGDVVVYTPPGLDRGRVIHRVVGGDAADGWVLQGDNNDFLDPWRPHQDDVLGIARLHVPGLGRVASILLDPWAWASLLVLAAGVLIWPAPRDPDRADADGADADGAPVDADSAPADAALADAALADAAPSGAERAPAPVGAP</sequence>
<evidence type="ECO:0008006" key="5">
    <source>
        <dbReference type="Google" id="ProtNLM"/>
    </source>
</evidence>
<feature type="compositionally biased region" description="Low complexity" evidence="1">
    <location>
        <begin position="200"/>
        <end position="212"/>
    </location>
</feature>
<keyword evidence="4" id="KW-1185">Reference proteome</keyword>
<keyword evidence="2" id="KW-1133">Transmembrane helix</keyword>
<dbReference type="CDD" id="cd06462">
    <property type="entry name" value="Peptidase_S24_S26"/>
    <property type="match status" value="1"/>
</dbReference>
<gene>
    <name evidence="3" type="ORF">Cpa01nite_08330</name>
</gene>